<gene>
    <name evidence="1" type="ORF">TT172_LOCUS7675</name>
</gene>
<dbReference type="EMBL" id="OUUZ01000015">
    <property type="protein sequence ID" value="SPQ25256.1"/>
    <property type="molecule type" value="Genomic_DNA"/>
</dbReference>
<evidence type="ECO:0000313" key="1">
    <source>
        <dbReference type="EMBL" id="SPQ25256.1"/>
    </source>
</evidence>
<reference evidence="1 2" key="1">
    <citation type="submission" date="2018-04" db="EMBL/GenBank/DDBJ databases">
        <authorList>
            <person name="Huttner S."/>
            <person name="Dainat J."/>
        </authorList>
    </citation>
    <scope>NUCLEOTIDE SEQUENCE [LARGE SCALE GENOMIC DNA]</scope>
</reference>
<accession>A0A3S4AT11</accession>
<sequence length="24" mass="2573">MDEPSQGDEVLKVAIDVVALDTDL</sequence>
<evidence type="ECO:0000313" key="2">
    <source>
        <dbReference type="Proteomes" id="UP000289323"/>
    </source>
</evidence>
<name>A0A3S4AT11_9PEZI</name>
<organism evidence="1 2">
    <name type="scientific">Thermothielavioides terrestris</name>
    <dbReference type="NCBI Taxonomy" id="2587410"/>
    <lineage>
        <taxon>Eukaryota</taxon>
        <taxon>Fungi</taxon>
        <taxon>Dikarya</taxon>
        <taxon>Ascomycota</taxon>
        <taxon>Pezizomycotina</taxon>
        <taxon>Sordariomycetes</taxon>
        <taxon>Sordariomycetidae</taxon>
        <taxon>Sordariales</taxon>
        <taxon>Chaetomiaceae</taxon>
        <taxon>Thermothielavioides</taxon>
    </lineage>
</organism>
<protein>
    <submittedName>
        <fullName evidence="1">4a0ed17f-a297-40d5-bc0b-bd822505902e</fullName>
    </submittedName>
</protein>
<dbReference type="AlphaFoldDB" id="A0A3S4AT11"/>
<proteinExistence type="predicted"/>
<dbReference type="Proteomes" id="UP000289323">
    <property type="component" value="Unassembled WGS sequence"/>
</dbReference>